<accession>A0ABD0QDN3</accession>
<gene>
    <name evidence="1" type="ORF">M9458_019683</name>
</gene>
<dbReference type="InterPro" id="IPR027417">
    <property type="entry name" value="P-loop_NTPase"/>
</dbReference>
<feature type="non-terminal residue" evidence="1">
    <location>
        <position position="1"/>
    </location>
</feature>
<dbReference type="Gene3D" id="3.40.50.300">
    <property type="entry name" value="P-loop containing nucleotide triphosphate hydrolases"/>
    <property type="match status" value="1"/>
</dbReference>
<keyword evidence="2" id="KW-1185">Reference proteome</keyword>
<dbReference type="Proteomes" id="UP001529510">
    <property type="component" value="Unassembled WGS sequence"/>
</dbReference>
<proteinExistence type="predicted"/>
<dbReference type="PANTHER" id="PTHR23122">
    <property type="entry name" value="MEMBRANE-ASSOCIATED GUANYLATE KINASE MAGUK"/>
    <property type="match status" value="1"/>
</dbReference>
<evidence type="ECO:0000313" key="1">
    <source>
        <dbReference type="EMBL" id="KAL0183987.1"/>
    </source>
</evidence>
<comment type="caution">
    <text evidence="1">The sequence shown here is derived from an EMBL/GenBank/DDBJ whole genome shotgun (WGS) entry which is preliminary data.</text>
</comment>
<evidence type="ECO:0000313" key="2">
    <source>
        <dbReference type="Proteomes" id="UP001529510"/>
    </source>
</evidence>
<name>A0ABD0QDN3_CIRMR</name>
<organism evidence="1 2">
    <name type="scientific">Cirrhinus mrigala</name>
    <name type="common">Mrigala</name>
    <dbReference type="NCBI Taxonomy" id="683832"/>
    <lineage>
        <taxon>Eukaryota</taxon>
        <taxon>Metazoa</taxon>
        <taxon>Chordata</taxon>
        <taxon>Craniata</taxon>
        <taxon>Vertebrata</taxon>
        <taxon>Euteleostomi</taxon>
        <taxon>Actinopterygii</taxon>
        <taxon>Neopterygii</taxon>
        <taxon>Teleostei</taxon>
        <taxon>Ostariophysi</taxon>
        <taxon>Cypriniformes</taxon>
        <taxon>Cyprinidae</taxon>
        <taxon>Labeoninae</taxon>
        <taxon>Labeonini</taxon>
        <taxon>Cirrhinus</taxon>
    </lineage>
</organism>
<dbReference type="InterPro" id="IPR050716">
    <property type="entry name" value="MAGUK"/>
</dbReference>
<sequence>RTMEAKYRQYFDCVIVNDDLQDSCMDLFTAIQHAQEEPQWIPASWFAPDHP</sequence>
<feature type="non-terminal residue" evidence="1">
    <location>
        <position position="51"/>
    </location>
</feature>
<dbReference type="AlphaFoldDB" id="A0ABD0QDN3"/>
<dbReference type="EMBL" id="JAMKFB020000009">
    <property type="protein sequence ID" value="KAL0183987.1"/>
    <property type="molecule type" value="Genomic_DNA"/>
</dbReference>
<evidence type="ECO:0008006" key="3">
    <source>
        <dbReference type="Google" id="ProtNLM"/>
    </source>
</evidence>
<protein>
    <recommendedName>
        <fullName evidence="3">Guanylate kinase</fullName>
    </recommendedName>
</protein>
<dbReference type="SUPFAM" id="SSF52540">
    <property type="entry name" value="P-loop containing nucleoside triphosphate hydrolases"/>
    <property type="match status" value="1"/>
</dbReference>
<reference evidence="1 2" key="1">
    <citation type="submission" date="2024-05" db="EMBL/GenBank/DDBJ databases">
        <title>Genome sequencing and assembly of Indian major carp, Cirrhinus mrigala (Hamilton, 1822).</title>
        <authorList>
            <person name="Mohindra V."/>
            <person name="Chowdhury L.M."/>
            <person name="Lal K."/>
            <person name="Jena J.K."/>
        </authorList>
    </citation>
    <scope>NUCLEOTIDE SEQUENCE [LARGE SCALE GENOMIC DNA]</scope>
    <source>
        <strain evidence="1">CM1030</strain>
        <tissue evidence="1">Blood</tissue>
    </source>
</reference>